<comment type="caution">
    <text evidence="2">The sequence shown here is derived from an EMBL/GenBank/DDBJ whole genome shotgun (WGS) entry which is preliminary data.</text>
</comment>
<protein>
    <recommendedName>
        <fullName evidence="4">DUF1705 domain-containing protein</fullName>
    </recommendedName>
</protein>
<accession>A0ABT6BE23</accession>
<keyword evidence="1" id="KW-0812">Transmembrane</keyword>
<keyword evidence="1" id="KW-0472">Membrane</keyword>
<name>A0ABT6BE23_9GAMM</name>
<feature type="transmembrane region" description="Helical" evidence="1">
    <location>
        <begin position="125"/>
        <end position="143"/>
    </location>
</feature>
<feature type="transmembrane region" description="Helical" evidence="1">
    <location>
        <begin position="85"/>
        <end position="105"/>
    </location>
</feature>
<proteinExistence type="predicted"/>
<dbReference type="Proteomes" id="UP001528850">
    <property type="component" value="Unassembled WGS sequence"/>
</dbReference>
<evidence type="ECO:0000313" key="2">
    <source>
        <dbReference type="EMBL" id="MDF4026304.1"/>
    </source>
</evidence>
<gene>
    <name evidence="2" type="ORF">P3W24_15125</name>
</gene>
<feature type="transmembrane region" description="Helical" evidence="1">
    <location>
        <begin position="54"/>
        <end position="73"/>
    </location>
</feature>
<evidence type="ECO:0008006" key="4">
    <source>
        <dbReference type="Google" id="ProtNLM"/>
    </source>
</evidence>
<feature type="transmembrane region" description="Helical" evidence="1">
    <location>
        <begin position="12"/>
        <end position="34"/>
    </location>
</feature>
<evidence type="ECO:0000313" key="3">
    <source>
        <dbReference type="Proteomes" id="UP001528850"/>
    </source>
</evidence>
<keyword evidence="1" id="KW-1133">Transmembrane helix</keyword>
<dbReference type="EMBL" id="JARJJS010000004">
    <property type="protein sequence ID" value="MDF4026304.1"/>
    <property type="molecule type" value="Genomic_DNA"/>
</dbReference>
<sequence length="146" mass="16027">MSSVMLSQRRLWTGTIVTSLSIPFAFFLANFLYYSAMGDSWPWNALVGSLGFTYLFGLPSAFMALVFLGWPWLKVLARWKKLSVRYVCAGAGLIGAIVFVVTLTALRGRWPSELNILLEQLGKGFGLGLLSALVFCAAARVPMRPG</sequence>
<evidence type="ECO:0000256" key="1">
    <source>
        <dbReference type="SAM" id="Phobius"/>
    </source>
</evidence>
<reference evidence="2 3" key="1">
    <citation type="journal article" date="2024" name="Curr. Microbiol.">
        <title>Luteibacter sahnii sp. nov., A Novel Yellow-Colored Xanthomonadin Pigment Producing Probiotic Bacterium from Healthy Rice Seed Microbiome.</title>
        <authorList>
            <person name="Jaiswal G."/>
            <person name="Rana R."/>
            <person name="Nayak P.K."/>
            <person name="Chouhan R."/>
            <person name="Gandhi S.G."/>
            <person name="Patel H.K."/>
            <person name="Patil P.B."/>
        </authorList>
    </citation>
    <scope>NUCLEOTIDE SEQUENCE [LARGE SCALE GENOMIC DNA]</scope>
    <source>
        <strain evidence="2 3">PPL201</strain>
    </source>
</reference>
<keyword evidence="3" id="KW-1185">Reference proteome</keyword>
<dbReference type="RefSeq" id="WP_320551386.1">
    <property type="nucleotide sequence ID" value="NZ_JAQLOK010000003.1"/>
</dbReference>
<organism evidence="2 3">
    <name type="scientific">Luteibacter sahnii</name>
    <dbReference type="NCBI Taxonomy" id="3021977"/>
    <lineage>
        <taxon>Bacteria</taxon>
        <taxon>Pseudomonadati</taxon>
        <taxon>Pseudomonadota</taxon>
        <taxon>Gammaproteobacteria</taxon>
        <taxon>Lysobacterales</taxon>
        <taxon>Rhodanobacteraceae</taxon>
        <taxon>Luteibacter</taxon>
    </lineage>
</organism>